<gene>
    <name evidence="1" type="primary">Acey_s0161.g3388</name>
    <name evidence="1" type="ORF">Y032_0161g3388</name>
</gene>
<accession>A0A016SY02</accession>
<comment type="caution">
    <text evidence="1">The sequence shown here is derived from an EMBL/GenBank/DDBJ whole genome shotgun (WGS) entry which is preliminary data.</text>
</comment>
<sequence>MSVGECPFFVSGTATSLMPFEAFLQPCVECMGLPIQIELVKTRKATSSLASTAENFGSTAKASVKRCGPQLQECVGTDPLDIERDTWMIVGNEWGMNERSDARGPTLTCESLNSNVAMREAPR</sequence>
<protein>
    <submittedName>
        <fullName evidence="1">Uncharacterized protein</fullName>
    </submittedName>
</protein>
<evidence type="ECO:0000313" key="2">
    <source>
        <dbReference type="Proteomes" id="UP000024635"/>
    </source>
</evidence>
<dbReference type="Proteomes" id="UP000024635">
    <property type="component" value="Unassembled WGS sequence"/>
</dbReference>
<evidence type="ECO:0000313" key="1">
    <source>
        <dbReference type="EMBL" id="EYB95355.1"/>
    </source>
</evidence>
<dbReference type="EMBL" id="JARK01001497">
    <property type="protein sequence ID" value="EYB95355.1"/>
    <property type="molecule type" value="Genomic_DNA"/>
</dbReference>
<keyword evidence="2" id="KW-1185">Reference proteome</keyword>
<organism evidence="1 2">
    <name type="scientific">Ancylostoma ceylanicum</name>
    <dbReference type="NCBI Taxonomy" id="53326"/>
    <lineage>
        <taxon>Eukaryota</taxon>
        <taxon>Metazoa</taxon>
        <taxon>Ecdysozoa</taxon>
        <taxon>Nematoda</taxon>
        <taxon>Chromadorea</taxon>
        <taxon>Rhabditida</taxon>
        <taxon>Rhabditina</taxon>
        <taxon>Rhabditomorpha</taxon>
        <taxon>Strongyloidea</taxon>
        <taxon>Ancylostomatidae</taxon>
        <taxon>Ancylostomatinae</taxon>
        <taxon>Ancylostoma</taxon>
    </lineage>
</organism>
<reference evidence="2" key="1">
    <citation type="journal article" date="2015" name="Nat. Genet.">
        <title>The genome and transcriptome of the zoonotic hookworm Ancylostoma ceylanicum identify infection-specific gene families.</title>
        <authorList>
            <person name="Schwarz E.M."/>
            <person name="Hu Y."/>
            <person name="Antoshechkin I."/>
            <person name="Miller M.M."/>
            <person name="Sternberg P.W."/>
            <person name="Aroian R.V."/>
        </authorList>
    </citation>
    <scope>NUCLEOTIDE SEQUENCE</scope>
    <source>
        <strain evidence="2">HY135</strain>
    </source>
</reference>
<proteinExistence type="predicted"/>
<dbReference type="AlphaFoldDB" id="A0A016SY02"/>
<name>A0A016SY02_9BILA</name>